<evidence type="ECO:0000313" key="3">
    <source>
        <dbReference type="Proteomes" id="UP000559256"/>
    </source>
</evidence>
<gene>
    <name evidence="2" type="ORF">D9758_003372</name>
</gene>
<keyword evidence="1" id="KW-1133">Transmembrane helix</keyword>
<evidence type="ECO:0000313" key="2">
    <source>
        <dbReference type="EMBL" id="KAF5371637.1"/>
    </source>
</evidence>
<proteinExistence type="predicted"/>
<name>A0A8H5GV70_9AGAR</name>
<keyword evidence="3" id="KW-1185">Reference proteome</keyword>
<dbReference type="EMBL" id="JAACJM010000007">
    <property type="protein sequence ID" value="KAF5371637.1"/>
    <property type="molecule type" value="Genomic_DNA"/>
</dbReference>
<comment type="caution">
    <text evidence="2">The sequence shown here is derived from an EMBL/GenBank/DDBJ whole genome shotgun (WGS) entry which is preliminary data.</text>
</comment>
<dbReference type="AlphaFoldDB" id="A0A8H5GV70"/>
<evidence type="ECO:0000256" key="1">
    <source>
        <dbReference type="SAM" id="Phobius"/>
    </source>
</evidence>
<protein>
    <submittedName>
        <fullName evidence="2">Uncharacterized protein</fullName>
    </submittedName>
</protein>
<feature type="transmembrane region" description="Helical" evidence="1">
    <location>
        <begin position="242"/>
        <end position="261"/>
    </location>
</feature>
<dbReference type="OrthoDB" id="2744793at2759"/>
<keyword evidence="1" id="KW-0812">Transmembrane</keyword>
<accession>A0A8H5GV70</accession>
<feature type="transmembrane region" description="Helical" evidence="1">
    <location>
        <begin position="158"/>
        <end position="186"/>
    </location>
</feature>
<keyword evidence="1" id="KW-0472">Membrane</keyword>
<feature type="transmembrane region" description="Helical" evidence="1">
    <location>
        <begin position="198"/>
        <end position="221"/>
    </location>
</feature>
<feature type="transmembrane region" description="Helical" evidence="1">
    <location>
        <begin position="281"/>
        <end position="299"/>
    </location>
</feature>
<reference evidence="2 3" key="1">
    <citation type="journal article" date="2020" name="ISME J.">
        <title>Uncovering the hidden diversity of litter-decomposition mechanisms in mushroom-forming fungi.</title>
        <authorList>
            <person name="Floudas D."/>
            <person name="Bentzer J."/>
            <person name="Ahren D."/>
            <person name="Johansson T."/>
            <person name="Persson P."/>
            <person name="Tunlid A."/>
        </authorList>
    </citation>
    <scope>NUCLEOTIDE SEQUENCE [LARGE SCALE GENOMIC DNA]</scope>
    <source>
        <strain evidence="2 3">CBS 291.85</strain>
    </source>
</reference>
<organism evidence="2 3">
    <name type="scientific">Tetrapyrgos nigripes</name>
    <dbReference type="NCBI Taxonomy" id="182062"/>
    <lineage>
        <taxon>Eukaryota</taxon>
        <taxon>Fungi</taxon>
        <taxon>Dikarya</taxon>
        <taxon>Basidiomycota</taxon>
        <taxon>Agaricomycotina</taxon>
        <taxon>Agaricomycetes</taxon>
        <taxon>Agaricomycetidae</taxon>
        <taxon>Agaricales</taxon>
        <taxon>Marasmiineae</taxon>
        <taxon>Marasmiaceae</taxon>
        <taxon>Tetrapyrgos</taxon>
    </lineage>
</organism>
<dbReference type="Proteomes" id="UP000559256">
    <property type="component" value="Unassembled WGS sequence"/>
</dbReference>
<sequence>MASQNASSASSSQQQSLPLSNSDVYIILSWMPSVAIRSLLYGMYITLSMIAIYLFLQKGISFQHSRGSDSSASAKARLALFILTIIMMVFSTISLVLSTEFYITQLPLFSFHSPNLPKIMKLLVNEQIVLLFMERMNYLISDGIVVWRAWIMFPDQRVVGLALTFLMLSSCAGVFVDAGLASTALLGNPSNVGSQTRGFIISLPTITTNAVATGLIAWKAWNHHQDLKKNLQNSSSLTRVQKVLLLLVESGTLYCLLWVAYITISARSGPSANSFQELSSAMPFISALYPIIIILIATVESKDRDDRGMSLSLSQSIRFASVQSPVLSTAGVEGETNSKHDSVDVVGVDV</sequence>
<feature type="transmembrane region" description="Helical" evidence="1">
    <location>
        <begin position="38"/>
        <end position="56"/>
    </location>
</feature>
<feature type="transmembrane region" description="Helical" evidence="1">
    <location>
        <begin position="77"/>
        <end position="97"/>
    </location>
</feature>